<dbReference type="EMBL" id="JAFNEN010000059">
    <property type="protein sequence ID" value="KAG8197041.1"/>
    <property type="molecule type" value="Genomic_DNA"/>
</dbReference>
<organism evidence="2 3">
    <name type="scientific">Oedothorax gibbosus</name>
    <dbReference type="NCBI Taxonomy" id="931172"/>
    <lineage>
        <taxon>Eukaryota</taxon>
        <taxon>Metazoa</taxon>
        <taxon>Ecdysozoa</taxon>
        <taxon>Arthropoda</taxon>
        <taxon>Chelicerata</taxon>
        <taxon>Arachnida</taxon>
        <taxon>Araneae</taxon>
        <taxon>Araneomorphae</taxon>
        <taxon>Entelegynae</taxon>
        <taxon>Araneoidea</taxon>
        <taxon>Linyphiidae</taxon>
        <taxon>Erigoninae</taxon>
        <taxon>Oedothorax</taxon>
    </lineage>
</organism>
<feature type="chain" id="PRO_5043619358" evidence="1">
    <location>
        <begin position="21"/>
        <end position="102"/>
    </location>
</feature>
<protein>
    <submittedName>
        <fullName evidence="2">Uncharacterized protein</fullName>
    </submittedName>
</protein>
<evidence type="ECO:0000313" key="2">
    <source>
        <dbReference type="EMBL" id="KAG8197041.1"/>
    </source>
</evidence>
<gene>
    <name evidence="2" type="ORF">JTE90_004310</name>
</gene>
<feature type="signal peptide" evidence="1">
    <location>
        <begin position="1"/>
        <end position="20"/>
    </location>
</feature>
<comment type="caution">
    <text evidence="2">The sequence shown here is derived from an EMBL/GenBank/DDBJ whole genome shotgun (WGS) entry which is preliminary data.</text>
</comment>
<dbReference type="AlphaFoldDB" id="A0AAV6VMV5"/>
<keyword evidence="3" id="KW-1185">Reference proteome</keyword>
<evidence type="ECO:0000256" key="1">
    <source>
        <dbReference type="SAM" id="SignalP"/>
    </source>
</evidence>
<name>A0AAV6VMV5_9ARAC</name>
<evidence type="ECO:0000313" key="3">
    <source>
        <dbReference type="Proteomes" id="UP000827092"/>
    </source>
</evidence>
<dbReference type="Proteomes" id="UP000827092">
    <property type="component" value="Unassembled WGS sequence"/>
</dbReference>
<proteinExistence type="predicted"/>
<keyword evidence="1" id="KW-0732">Signal</keyword>
<sequence length="102" mass="11443">MPHQLLLLILLLSTLQQSQCAKFQIAYKDYGKSSKLKELHPVKRASNIQCASHCLRKIQDCDGFSLDSGRTCRILKGEIKEGDCPGEGCVVRKGYSVFKKNE</sequence>
<accession>A0AAV6VMV5</accession>
<reference evidence="2 3" key="1">
    <citation type="journal article" date="2022" name="Nat. Ecol. Evol.">
        <title>A masculinizing supergene underlies an exaggerated male reproductive morph in a spider.</title>
        <authorList>
            <person name="Hendrickx F."/>
            <person name="De Corte Z."/>
            <person name="Sonet G."/>
            <person name="Van Belleghem S.M."/>
            <person name="Kostlbacher S."/>
            <person name="Vangestel C."/>
        </authorList>
    </citation>
    <scope>NUCLEOTIDE SEQUENCE [LARGE SCALE GENOMIC DNA]</scope>
    <source>
        <strain evidence="2">W744_W776</strain>
    </source>
</reference>